<keyword evidence="4" id="KW-1185">Reference proteome</keyword>
<evidence type="ECO:0000313" key="4">
    <source>
        <dbReference type="Proteomes" id="UP001054252"/>
    </source>
</evidence>
<gene>
    <name evidence="3" type="ORF">SLEP1_g59258</name>
</gene>
<dbReference type="GO" id="GO:0005524">
    <property type="term" value="F:ATP binding"/>
    <property type="evidence" value="ECO:0007669"/>
    <property type="project" value="InterPro"/>
</dbReference>
<dbReference type="SUPFAM" id="SSF47323">
    <property type="entry name" value="Anticodon-binding domain of a subclass of class I aminoacyl-tRNA synthetases"/>
    <property type="match status" value="1"/>
</dbReference>
<dbReference type="GO" id="GO:0006431">
    <property type="term" value="P:methionyl-tRNA aminoacylation"/>
    <property type="evidence" value="ECO:0007669"/>
    <property type="project" value="TreeGrafter"/>
</dbReference>
<dbReference type="Pfam" id="PF19303">
    <property type="entry name" value="Anticodon_3"/>
    <property type="match status" value="1"/>
</dbReference>
<dbReference type="AlphaFoldDB" id="A0AAV5MSZ1"/>
<feature type="compositionally biased region" description="Basic residues" evidence="1">
    <location>
        <begin position="150"/>
        <end position="160"/>
    </location>
</feature>
<dbReference type="InterPro" id="IPR023458">
    <property type="entry name" value="Met-tRNA_ligase_1"/>
</dbReference>
<protein>
    <recommendedName>
        <fullName evidence="2">Methionyl-tRNA synthetase anticodon-binding domain-containing protein</fullName>
    </recommendedName>
</protein>
<proteinExistence type="predicted"/>
<dbReference type="GO" id="GO:0004825">
    <property type="term" value="F:methionine-tRNA ligase activity"/>
    <property type="evidence" value="ECO:0007669"/>
    <property type="project" value="InterPro"/>
</dbReference>
<dbReference type="EMBL" id="BPVZ01000809">
    <property type="protein sequence ID" value="GKV52687.1"/>
    <property type="molecule type" value="Genomic_DNA"/>
</dbReference>
<accession>A0AAV5MSZ1</accession>
<evidence type="ECO:0000256" key="1">
    <source>
        <dbReference type="SAM" id="MobiDB-lite"/>
    </source>
</evidence>
<feature type="domain" description="Methionyl-tRNA synthetase anticodon-binding" evidence="2">
    <location>
        <begin position="28"/>
        <end position="137"/>
    </location>
</feature>
<organism evidence="3 4">
    <name type="scientific">Rubroshorea leprosula</name>
    <dbReference type="NCBI Taxonomy" id="152421"/>
    <lineage>
        <taxon>Eukaryota</taxon>
        <taxon>Viridiplantae</taxon>
        <taxon>Streptophyta</taxon>
        <taxon>Embryophyta</taxon>
        <taxon>Tracheophyta</taxon>
        <taxon>Spermatophyta</taxon>
        <taxon>Magnoliopsida</taxon>
        <taxon>eudicotyledons</taxon>
        <taxon>Gunneridae</taxon>
        <taxon>Pentapetalae</taxon>
        <taxon>rosids</taxon>
        <taxon>malvids</taxon>
        <taxon>Malvales</taxon>
        <taxon>Dipterocarpaceae</taxon>
        <taxon>Rubroshorea</taxon>
    </lineage>
</organism>
<dbReference type="Proteomes" id="UP001054252">
    <property type="component" value="Unassembled WGS sequence"/>
</dbReference>
<feature type="region of interest" description="Disordered" evidence="1">
    <location>
        <begin position="1"/>
        <end position="32"/>
    </location>
</feature>
<sequence>MGNSEPYHTQREKGRGYGSIIPDAPAAESHPSTKTLAEQVGKCVEEYVEAMEKVKLKKGLKCAMSISSKGNAYLQETQFWKLYKEDQPCCSIVMKTAVGLVHILACLLQPFMPSFTVESSERLEELKNKYSKNISSEAEAEQQNKTKISGSKKTHRQTST</sequence>
<dbReference type="GO" id="GO:0005829">
    <property type="term" value="C:cytosol"/>
    <property type="evidence" value="ECO:0007669"/>
    <property type="project" value="TreeGrafter"/>
</dbReference>
<name>A0AAV5MSZ1_9ROSI</name>
<dbReference type="PANTHER" id="PTHR45765">
    <property type="entry name" value="METHIONINE--TRNA LIGASE"/>
    <property type="match status" value="1"/>
</dbReference>
<dbReference type="PANTHER" id="PTHR45765:SF1">
    <property type="entry name" value="METHIONINE--TRNA LIGASE, CYTOPLASMIC"/>
    <property type="match status" value="1"/>
</dbReference>
<reference evidence="3 4" key="1">
    <citation type="journal article" date="2021" name="Commun. Biol.">
        <title>The genome of Shorea leprosula (Dipterocarpaceae) highlights the ecological relevance of drought in aseasonal tropical rainforests.</title>
        <authorList>
            <person name="Ng K.K.S."/>
            <person name="Kobayashi M.J."/>
            <person name="Fawcett J.A."/>
            <person name="Hatakeyama M."/>
            <person name="Paape T."/>
            <person name="Ng C.H."/>
            <person name="Ang C.C."/>
            <person name="Tnah L.H."/>
            <person name="Lee C.T."/>
            <person name="Nishiyama T."/>
            <person name="Sese J."/>
            <person name="O'Brien M.J."/>
            <person name="Copetti D."/>
            <person name="Mohd Noor M.I."/>
            <person name="Ong R.C."/>
            <person name="Putra M."/>
            <person name="Sireger I.Z."/>
            <person name="Indrioko S."/>
            <person name="Kosugi Y."/>
            <person name="Izuno A."/>
            <person name="Isagi Y."/>
            <person name="Lee S.L."/>
            <person name="Shimizu K.K."/>
        </authorList>
    </citation>
    <scope>NUCLEOTIDE SEQUENCE [LARGE SCALE GENOMIC DNA]</scope>
    <source>
        <strain evidence="3">214</strain>
    </source>
</reference>
<evidence type="ECO:0000313" key="3">
    <source>
        <dbReference type="EMBL" id="GKV52687.1"/>
    </source>
</evidence>
<feature type="compositionally biased region" description="Polar residues" evidence="1">
    <location>
        <begin position="134"/>
        <end position="149"/>
    </location>
</feature>
<dbReference type="GO" id="GO:0017101">
    <property type="term" value="C:aminoacyl-tRNA synthetase multienzyme complex"/>
    <property type="evidence" value="ECO:0007669"/>
    <property type="project" value="TreeGrafter"/>
</dbReference>
<comment type="caution">
    <text evidence="3">The sequence shown here is derived from an EMBL/GenBank/DDBJ whole genome shotgun (WGS) entry which is preliminary data.</text>
</comment>
<evidence type="ECO:0000259" key="2">
    <source>
        <dbReference type="Pfam" id="PF19303"/>
    </source>
</evidence>
<feature type="region of interest" description="Disordered" evidence="1">
    <location>
        <begin position="134"/>
        <end position="160"/>
    </location>
</feature>
<dbReference type="Gene3D" id="1.10.730.10">
    <property type="entry name" value="Isoleucyl-tRNA Synthetase, Domain 1"/>
    <property type="match status" value="1"/>
</dbReference>
<dbReference type="InterPro" id="IPR041872">
    <property type="entry name" value="Anticodon_Met"/>
</dbReference>
<dbReference type="InterPro" id="IPR009080">
    <property type="entry name" value="tRNAsynth_Ia_anticodon-bd"/>
</dbReference>